<dbReference type="GO" id="GO:0005886">
    <property type="term" value="C:plasma membrane"/>
    <property type="evidence" value="ECO:0007669"/>
    <property type="project" value="UniProtKB-SubCell"/>
</dbReference>
<evidence type="ECO:0000259" key="8">
    <source>
        <dbReference type="PROSITE" id="PS50850"/>
    </source>
</evidence>
<evidence type="ECO:0000256" key="2">
    <source>
        <dbReference type="ARBA" id="ARBA00022448"/>
    </source>
</evidence>
<dbReference type="PANTHER" id="PTHR43414:SF6">
    <property type="entry name" value="MULTIDRUG RESISTANCE PROTEIN MDTG"/>
    <property type="match status" value="1"/>
</dbReference>
<feature type="transmembrane region" description="Helical" evidence="7">
    <location>
        <begin position="266"/>
        <end position="285"/>
    </location>
</feature>
<feature type="domain" description="Major facilitator superfamily (MFS) profile" evidence="8">
    <location>
        <begin position="15"/>
        <end position="410"/>
    </location>
</feature>
<name>A0A7S8EDC3_9CHLR</name>
<dbReference type="AlphaFoldDB" id="A0A7S8EDC3"/>
<evidence type="ECO:0000256" key="1">
    <source>
        <dbReference type="ARBA" id="ARBA00004651"/>
    </source>
</evidence>
<keyword evidence="6 7" id="KW-0472">Membrane</keyword>
<dbReference type="KEGG" id="pmet:G4Y79_10910"/>
<feature type="transmembrane region" description="Helical" evidence="7">
    <location>
        <begin position="54"/>
        <end position="77"/>
    </location>
</feature>
<dbReference type="PRINTS" id="PR01035">
    <property type="entry name" value="TCRTETA"/>
</dbReference>
<evidence type="ECO:0000256" key="3">
    <source>
        <dbReference type="ARBA" id="ARBA00022475"/>
    </source>
</evidence>
<evidence type="ECO:0000256" key="4">
    <source>
        <dbReference type="ARBA" id="ARBA00022692"/>
    </source>
</evidence>
<keyword evidence="3" id="KW-1003">Cell membrane</keyword>
<feature type="transmembrane region" description="Helical" evidence="7">
    <location>
        <begin position="142"/>
        <end position="165"/>
    </location>
</feature>
<sequence>MRLSWLWTRPRWQYLLAVIFLAQLLTAIGFSTVFPFLPLYIEELGSTTGMSVEVGAGLVISLQALTMAIAAPIWGAIADRYGRKLMSMRAQFGGAILLVLMGLVTSTEQLILLRAIQGLVTGTVAANNALVASAVPRNRVGLAMGTLQVGLWAGIAIGPLMGGALADSFGFSVPFMITAVMLFVGGLLIYFGVQEDFEPEKAKHDKESTGIVSMFVSQWRHVLAAEGVVFVLMLRFLVGVARNMILPIAPLFVVALLPPDASGENSAAGLVIAASSATATFSGVYLGRLGDRVGHRLILIACSAASVLFYIPQVFVSDVTQLLLLQGLSGFAAGGLIAAPAALLANYTDQGEEGAVFGIDNAIVAGARSVAPLVGSAIALGFGLRGTFGATAFVFVLVMAAAMLLLPDDAKQKRNVPV</sequence>
<dbReference type="Proteomes" id="UP000594468">
    <property type="component" value="Chromosome"/>
</dbReference>
<organism evidence="9 10">
    <name type="scientific">Phototrophicus methaneseepsis</name>
    <dbReference type="NCBI Taxonomy" id="2710758"/>
    <lineage>
        <taxon>Bacteria</taxon>
        <taxon>Bacillati</taxon>
        <taxon>Chloroflexota</taxon>
        <taxon>Candidatus Thermofontia</taxon>
        <taxon>Phototrophicales</taxon>
        <taxon>Phototrophicaceae</taxon>
        <taxon>Phototrophicus</taxon>
    </lineage>
</organism>
<evidence type="ECO:0000256" key="7">
    <source>
        <dbReference type="SAM" id="Phobius"/>
    </source>
</evidence>
<dbReference type="PROSITE" id="PS50850">
    <property type="entry name" value="MFS"/>
    <property type="match status" value="1"/>
</dbReference>
<comment type="subcellular location">
    <subcellularLocation>
        <location evidence="1">Cell membrane</location>
        <topology evidence="1">Multi-pass membrane protein</topology>
    </subcellularLocation>
</comment>
<accession>A0A7S8EDC3</accession>
<proteinExistence type="predicted"/>
<evidence type="ECO:0000256" key="6">
    <source>
        <dbReference type="ARBA" id="ARBA00023136"/>
    </source>
</evidence>
<keyword evidence="4 7" id="KW-0812">Transmembrane</keyword>
<feature type="transmembrane region" description="Helical" evidence="7">
    <location>
        <begin position="322"/>
        <end position="345"/>
    </location>
</feature>
<dbReference type="InterPro" id="IPR020846">
    <property type="entry name" value="MFS_dom"/>
</dbReference>
<feature type="transmembrane region" description="Helical" evidence="7">
    <location>
        <begin position="89"/>
        <end position="105"/>
    </location>
</feature>
<feature type="transmembrane region" description="Helical" evidence="7">
    <location>
        <begin position="297"/>
        <end position="316"/>
    </location>
</feature>
<dbReference type="GO" id="GO:0022857">
    <property type="term" value="F:transmembrane transporter activity"/>
    <property type="evidence" value="ECO:0007669"/>
    <property type="project" value="InterPro"/>
</dbReference>
<keyword evidence="5 7" id="KW-1133">Transmembrane helix</keyword>
<gene>
    <name evidence="9" type="ORF">G4Y79_10910</name>
</gene>
<dbReference type="RefSeq" id="WP_195172914.1">
    <property type="nucleotide sequence ID" value="NZ_CP062983.1"/>
</dbReference>
<feature type="transmembrane region" description="Helical" evidence="7">
    <location>
        <begin position="171"/>
        <end position="193"/>
    </location>
</feature>
<dbReference type="Pfam" id="PF07690">
    <property type="entry name" value="MFS_1"/>
    <property type="match status" value="1"/>
</dbReference>
<feature type="transmembrane region" description="Helical" evidence="7">
    <location>
        <begin position="357"/>
        <end position="382"/>
    </location>
</feature>
<keyword evidence="2" id="KW-0813">Transport</keyword>
<protein>
    <submittedName>
        <fullName evidence="9">MFS transporter</fullName>
    </submittedName>
</protein>
<keyword evidence="10" id="KW-1185">Reference proteome</keyword>
<dbReference type="SUPFAM" id="SSF103473">
    <property type="entry name" value="MFS general substrate transporter"/>
    <property type="match status" value="2"/>
</dbReference>
<dbReference type="PANTHER" id="PTHR43414">
    <property type="entry name" value="MULTIDRUG RESISTANCE PROTEIN MDTG"/>
    <property type="match status" value="1"/>
</dbReference>
<dbReference type="InterPro" id="IPR036259">
    <property type="entry name" value="MFS_trans_sf"/>
</dbReference>
<dbReference type="InterPro" id="IPR011701">
    <property type="entry name" value="MFS"/>
</dbReference>
<feature type="transmembrane region" description="Helical" evidence="7">
    <location>
        <begin position="111"/>
        <end position="130"/>
    </location>
</feature>
<evidence type="ECO:0000313" key="9">
    <source>
        <dbReference type="EMBL" id="QPC84851.1"/>
    </source>
</evidence>
<reference evidence="9 10" key="1">
    <citation type="submission" date="2020-02" db="EMBL/GenBank/DDBJ databases">
        <authorList>
            <person name="Zheng R.K."/>
            <person name="Sun C.M."/>
        </authorList>
    </citation>
    <scope>NUCLEOTIDE SEQUENCE [LARGE SCALE GENOMIC DNA]</scope>
    <source>
        <strain evidence="10">rifampicinis</strain>
    </source>
</reference>
<evidence type="ECO:0000313" key="10">
    <source>
        <dbReference type="Proteomes" id="UP000594468"/>
    </source>
</evidence>
<dbReference type="Gene3D" id="1.20.1250.20">
    <property type="entry name" value="MFS general substrate transporter like domains"/>
    <property type="match status" value="2"/>
</dbReference>
<feature type="transmembrane region" description="Helical" evidence="7">
    <location>
        <begin position="12"/>
        <end position="34"/>
    </location>
</feature>
<evidence type="ECO:0000256" key="5">
    <source>
        <dbReference type="ARBA" id="ARBA00022989"/>
    </source>
</evidence>
<feature type="transmembrane region" description="Helical" evidence="7">
    <location>
        <begin position="388"/>
        <end position="406"/>
    </location>
</feature>
<dbReference type="EMBL" id="CP062983">
    <property type="protein sequence ID" value="QPC84851.1"/>
    <property type="molecule type" value="Genomic_DNA"/>
</dbReference>
<dbReference type="Pfam" id="PF00083">
    <property type="entry name" value="Sugar_tr"/>
    <property type="match status" value="1"/>
</dbReference>
<dbReference type="InterPro" id="IPR001958">
    <property type="entry name" value="Tet-R_TetA/multi-R_MdtG-like"/>
</dbReference>
<dbReference type="InterPro" id="IPR005828">
    <property type="entry name" value="MFS_sugar_transport-like"/>
</dbReference>